<dbReference type="EMBL" id="CP038015">
    <property type="protein sequence ID" value="QBP41184.1"/>
    <property type="molecule type" value="Genomic_DNA"/>
</dbReference>
<keyword evidence="3" id="KW-1185">Reference proteome</keyword>
<dbReference type="InterPro" id="IPR018672">
    <property type="entry name" value="DUF2140"/>
</dbReference>
<dbReference type="Pfam" id="PF09911">
    <property type="entry name" value="DUF2140"/>
    <property type="match status" value="1"/>
</dbReference>
<proteinExistence type="predicted"/>
<protein>
    <submittedName>
        <fullName evidence="2">DUF2140 family protein</fullName>
    </submittedName>
</protein>
<dbReference type="RefSeq" id="WP_134209835.1">
    <property type="nucleotide sequence ID" value="NZ_CP038015.1"/>
</dbReference>
<evidence type="ECO:0000313" key="2">
    <source>
        <dbReference type="EMBL" id="QBP41184.1"/>
    </source>
</evidence>
<dbReference type="AlphaFoldDB" id="A0A4P6ZY03"/>
<dbReference type="OrthoDB" id="2412610at2"/>
<organism evidence="2 3">
    <name type="scientific">Paenisporosarcina antarctica</name>
    <dbReference type="NCBI Taxonomy" id="417367"/>
    <lineage>
        <taxon>Bacteria</taxon>
        <taxon>Bacillati</taxon>
        <taxon>Bacillota</taxon>
        <taxon>Bacilli</taxon>
        <taxon>Bacillales</taxon>
        <taxon>Caryophanaceae</taxon>
        <taxon>Paenisporosarcina</taxon>
    </lineage>
</organism>
<reference evidence="2 3" key="1">
    <citation type="submission" date="2019-03" db="EMBL/GenBank/DDBJ databases">
        <title>Complete genome sequence of Paenisporosarcina antarctica CGMCC 1.6503T.</title>
        <authorList>
            <person name="Rong J.-C."/>
            <person name="Chi N.-Y."/>
            <person name="Zhang Q.-F."/>
        </authorList>
    </citation>
    <scope>NUCLEOTIDE SEQUENCE [LARGE SCALE GENOMIC DNA]</scope>
    <source>
        <strain evidence="2 3">CGMCC 1.6503</strain>
    </source>
</reference>
<accession>A0A4P6ZY03</accession>
<dbReference type="Proteomes" id="UP000294292">
    <property type="component" value="Chromosome"/>
</dbReference>
<name>A0A4P6ZY03_9BACL</name>
<keyword evidence="1" id="KW-0812">Transmembrane</keyword>
<dbReference type="KEGG" id="panc:E2636_08585"/>
<keyword evidence="1" id="KW-1133">Transmembrane helix</keyword>
<gene>
    <name evidence="2" type="ORF">E2636_08585</name>
</gene>
<evidence type="ECO:0000313" key="3">
    <source>
        <dbReference type="Proteomes" id="UP000294292"/>
    </source>
</evidence>
<feature type="transmembrane region" description="Helical" evidence="1">
    <location>
        <begin position="6"/>
        <end position="26"/>
    </location>
</feature>
<keyword evidence="1" id="KW-0472">Membrane</keyword>
<sequence length="190" mass="21542">MNRWKVAFFLLIALLSTVIVMFVLWVSSPPAKTDMSEPIATSEGNVFTLKTTKENFEGIANTYIRDALKTQPLPVKISVENQILLTTELTIFSINLPVIMKFDPIVEPDGNLRLLQTGVEVGKLDIPPKTVLKLLKDSVALPEWMIVRPDEEDVYIDLSRIPMKSDVEVRAKEFNLEQDEITLEILIPYN</sequence>
<evidence type="ECO:0000256" key="1">
    <source>
        <dbReference type="SAM" id="Phobius"/>
    </source>
</evidence>